<reference evidence="1" key="1">
    <citation type="submission" date="2014-09" db="EMBL/GenBank/DDBJ databases">
        <authorList>
            <person name="Magalhaes I.L.F."/>
            <person name="Oliveira U."/>
            <person name="Santos F.R."/>
            <person name="Vidigal T.H.D.A."/>
            <person name="Brescovit A.D."/>
            <person name="Santos A.J."/>
        </authorList>
    </citation>
    <scope>NUCLEOTIDE SEQUENCE</scope>
    <source>
        <tissue evidence="1">Shoot tissue taken approximately 20 cm above the soil surface</tissue>
    </source>
</reference>
<accession>A0A0A9CBM7</accession>
<protein>
    <submittedName>
        <fullName evidence="1">Uncharacterized protein</fullName>
    </submittedName>
</protein>
<name>A0A0A9CBM7_ARUDO</name>
<organism evidence="1">
    <name type="scientific">Arundo donax</name>
    <name type="common">Giant reed</name>
    <name type="synonym">Donax arundinaceus</name>
    <dbReference type="NCBI Taxonomy" id="35708"/>
    <lineage>
        <taxon>Eukaryota</taxon>
        <taxon>Viridiplantae</taxon>
        <taxon>Streptophyta</taxon>
        <taxon>Embryophyta</taxon>
        <taxon>Tracheophyta</taxon>
        <taxon>Spermatophyta</taxon>
        <taxon>Magnoliopsida</taxon>
        <taxon>Liliopsida</taxon>
        <taxon>Poales</taxon>
        <taxon>Poaceae</taxon>
        <taxon>PACMAD clade</taxon>
        <taxon>Arundinoideae</taxon>
        <taxon>Arundineae</taxon>
        <taxon>Arundo</taxon>
    </lineage>
</organism>
<dbReference type="EMBL" id="GBRH01228983">
    <property type="protein sequence ID" value="JAD68912.1"/>
    <property type="molecule type" value="Transcribed_RNA"/>
</dbReference>
<evidence type="ECO:0000313" key="1">
    <source>
        <dbReference type="EMBL" id="JAD68912.1"/>
    </source>
</evidence>
<proteinExistence type="predicted"/>
<sequence>MDESSITGQGL</sequence>
<reference evidence="1" key="2">
    <citation type="journal article" date="2015" name="Data Brief">
        <title>Shoot transcriptome of the giant reed, Arundo donax.</title>
        <authorList>
            <person name="Barrero R.A."/>
            <person name="Guerrero F.D."/>
            <person name="Moolhuijzen P."/>
            <person name="Goolsby J.A."/>
            <person name="Tidwell J."/>
            <person name="Bellgard S.E."/>
            <person name="Bellgard M.I."/>
        </authorList>
    </citation>
    <scope>NUCLEOTIDE SEQUENCE</scope>
    <source>
        <tissue evidence="1">Shoot tissue taken approximately 20 cm above the soil surface</tissue>
    </source>
</reference>